<feature type="transmembrane region" description="Helical" evidence="1">
    <location>
        <begin position="153"/>
        <end position="174"/>
    </location>
</feature>
<protein>
    <submittedName>
        <fullName evidence="2">Uncharacterized protein</fullName>
    </submittedName>
</protein>
<comment type="caution">
    <text evidence="2">The sequence shown here is derived from an EMBL/GenBank/DDBJ whole genome shotgun (WGS) entry which is preliminary data.</text>
</comment>
<feature type="transmembrane region" description="Helical" evidence="1">
    <location>
        <begin position="6"/>
        <end position="27"/>
    </location>
</feature>
<evidence type="ECO:0000256" key="1">
    <source>
        <dbReference type="SAM" id="Phobius"/>
    </source>
</evidence>
<reference evidence="2 3" key="1">
    <citation type="submission" date="2020-10" db="EMBL/GenBank/DDBJ databases">
        <title>Sequencing the genomes of 1000 actinobacteria strains.</title>
        <authorList>
            <person name="Klenk H.-P."/>
        </authorList>
    </citation>
    <scope>NUCLEOTIDE SEQUENCE [LARGE SCALE GENOMIC DNA]</scope>
    <source>
        <strain evidence="2 3">DSM 15474</strain>
    </source>
</reference>
<dbReference type="RefSeq" id="WP_192591830.1">
    <property type="nucleotide sequence ID" value="NZ_JADBEE010000001.1"/>
</dbReference>
<feature type="transmembrane region" description="Helical" evidence="1">
    <location>
        <begin position="124"/>
        <end position="141"/>
    </location>
</feature>
<evidence type="ECO:0000313" key="3">
    <source>
        <dbReference type="Proteomes" id="UP000636579"/>
    </source>
</evidence>
<gene>
    <name evidence="2" type="ORF">H4W26_001929</name>
</gene>
<proteinExistence type="predicted"/>
<sequence>MLTEFVRDHAFTIAWFGLMAVAWFGWSQEDAPSHWRWKLGAGSVAGLALAGVFGYAMVTRWGQSSALEGRYEWFGLLVLVEVVAATIGSLYLQRSEKGRWAAWWVAMVVAAHFIPLAFLVADGSLIVLGVLQAGALLLLARPLKGKQWSTSRIVGPMMGLSMLLFAVVSAALFVTTEGGVW</sequence>
<dbReference type="EMBL" id="JADBEE010000001">
    <property type="protein sequence ID" value="MBE1515174.1"/>
    <property type="molecule type" value="Genomic_DNA"/>
</dbReference>
<dbReference type="Proteomes" id="UP000636579">
    <property type="component" value="Unassembled WGS sequence"/>
</dbReference>
<accession>A0ABR9J8K4</accession>
<keyword evidence="3" id="KW-1185">Reference proteome</keyword>
<feature type="transmembrane region" description="Helical" evidence="1">
    <location>
        <begin position="73"/>
        <end position="93"/>
    </location>
</feature>
<keyword evidence="1" id="KW-0812">Transmembrane</keyword>
<keyword evidence="1" id="KW-0472">Membrane</keyword>
<feature type="transmembrane region" description="Helical" evidence="1">
    <location>
        <begin position="39"/>
        <end position="58"/>
    </location>
</feature>
<keyword evidence="1" id="KW-1133">Transmembrane helix</keyword>
<feature type="transmembrane region" description="Helical" evidence="1">
    <location>
        <begin position="100"/>
        <end position="118"/>
    </location>
</feature>
<evidence type="ECO:0000313" key="2">
    <source>
        <dbReference type="EMBL" id="MBE1515174.1"/>
    </source>
</evidence>
<organism evidence="2 3">
    <name type="scientific">Nesterenkonia halotolerans</name>
    <dbReference type="NCBI Taxonomy" id="225325"/>
    <lineage>
        <taxon>Bacteria</taxon>
        <taxon>Bacillati</taxon>
        <taxon>Actinomycetota</taxon>
        <taxon>Actinomycetes</taxon>
        <taxon>Micrococcales</taxon>
        <taxon>Micrococcaceae</taxon>
        <taxon>Nesterenkonia</taxon>
    </lineage>
</organism>
<name>A0ABR9J8K4_9MICC</name>